<dbReference type="AlphaFoldDB" id="A0A9W7XFF4"/>
<keyword evidence="2" id="KW-1185">Reference proteome</keyword>
<organism evidence="1 2">
    <name type="scientific">Paspalum vaginatum</name>
    <name type="common">seashore paspalum</name>
    <dbReference type="NCBI Taxonomy" id="158149"/>
    <lineage>
        <taxon>Eukaryota</taxon>
        <taxon>Viridiplantae</taxon>
        <taxon>Streptophyta</taxon>
        <taxon>Embryophyta</taxon>
        <taxon>Tracheophyta</taxon>
        <taxon>Spermatophyta</taxon>
        <taxon>Magnoliopsida</taxon>
        <taxon>Liliopsida</taxon>
        <taxon>Poales</taxon>
        <taxon>Poaceae</taxon>
        <taxon>PACMAD clade</taxon>
        <taxon>Panicoideae</taxon>
        <taxon>Andropogonodae</taxon>
        <taxon>Paspaleae</taxon>
        <taxon>Paspalinae</taxon>
        <taxon>Paspalum</taxon>
    </lineage>
</organism>
<reference evidence="1 2" key="1">
    <citation type="submission" date="2022-10" db="EMBL/GenBank/DDBJ databases">
        <title>WGS assembly of Paspalum vaginatum 540-79.</title>
        <authorList>
            <person name="Sun G."/>
            <person name="Wase N."/>
            <person name="Shu S."/>
            <person name="Jenkins J."/>
            <person name="Zhou B."/>
            <person name="Torres-Rodriguez J."/>
            <person name="Chen C."/>
            <person name="Sandor L."/>
            <person name="Plott C."/>
            <person name="Yoshinga Y."/>
            <person name="Daum C."/>
            <person name="Qi P."/>
            <person name="Barry K."/>
            <person name="Lipzen A."/>
            <person name="Berry L."/>
            <person name="Pedersen C."/>
            <person name="Gottilla T."/>
            <person name="Foltz A."/>
            <person name="Yu H."/>
            <person name="O'Malley R."/>
            <person name="Zhang C."/>
            <person name="Devos K."/>
            <person name="Sigmon B."/>
            <person name="Yu B."/>
            <person name="Obata T."/>
            <person name="Schmutz J."/>
            <person name="Schnable J."/>
        </authorList>
    </citation>
    <scope>NUCLEOTIDE SEQUENCE [LARGE SCALE GENOMIC DNA]</scope>
    <source>
        <strain evidence="2">cv. 540-79</strain>
    </source>
</reference>
<name>A0A9W7XFF4_9POAL</name>
<sequence>MSSNPLSNPEFRKYMIDAYIEHFMSDPPPFPPDVRNEQDLSSFLQYKALCLVDGEDPDPNFKDEASFLATDTLKTASHQMTTTRWKASCKLIKEKLSLLFQPITATIQWNDSCKPINGFYFSIPIRQPSVRNKFPVLFSLPRQR</sequence>
<accession>A0A9W7XFF4</accession>
<gene>
    <name evidence="1" type="ORF">BS78_K096500</name>
</gene>
<proteinExistence type="predicted"/>
<comment type="caution">
    <text evidence="1">The sequence shown here is derived from an EMBL/GenBank/DDBJ whole genome shotgun (WGS) entry which is preliminary data.</text>
</comment>
<protein>
    <submittedName>
        <fullName evidence="1">Uncharacterized protein</fullName>
    </submittedName>
</protein>
<evidence type="ECO:0000313" key="2">
    <source>
        <dbReference type="Proteomes" id="UP001164776"/>
    </source>
</evidence>
<dbReference type="Proteomes" id="UP001164776">
    <property type="component" value="Unassembled WGS sequence"/>
</dbReference>
<evidence type="ECO:0000313" key="1">
    <source>
        <dbReference type="EMBL" id="KAJ1257324.1"/>
    </source>
</evidence>
<dbReference type="EMBL" id="MU629422">
    <property type="protein sequence ID" value="KAJ1257324.1"/>
    <property type="molecule type" value="Genomic_DNA"/>
</dbReference>